<dbReference type="Pfam" id="PF13649">
    <property type="entry name" value="Methyltransf_25"/>
    <property type="match status" value="1"/>
</dbReference>
<keyword evidence="3" id="KW-0489">Methyltransferase</keyword>
<dbReference type="STRING" id="101127.A0A1X2G4T5"/>
<evidence type="ECO:0000256" key="1">
    <source>
        <dbReference type="SAM" id="MobiDB-lite"/>
    </source>
</evidence>
<dbReference type="CDD" id="cd02440">
    <property type="entry name" value="AdoMet_MTases"/>
    <property type="match status" value="1"/>
</dbReference>
<sequence>MGTKHSKSLSAKEDRPRPAASAVAAIQQQQIQSSPSIVVDGRTYHDIGSSAYCLPRDELEQDRLNSQHFSLKVIFDGNVLPVISSKLTPEALMLDVGCGSSTWCLEMAIEYPRAKIRGLDMADMFPATIRPHNVEFDLHNALDGLPYPTNSFDFVHMRLLIAGWRADEWAYILKEIYRVLKPGGFVQLVESNFTEAQNHPMVEHFNKILVSTLQERGHDPFIVQHLEGLLVDGGFELLDKQLKTVNYGERGNPISQEMLWNWKMAMKSLKPLLGPKLLRQQEDYPFFIDRYIQECEQSGLIVQLGAFAARKPPLY</sequence>
<gene>
    <name evidence="3" type="ORF">DM01DRAFT_1340570</name>
</gene>
<feature type="domain" description="Methyltransferase" evidence="2">
    <location>
        <begin position="94"/>
        <end position="184"/>
    </location>
</feature>
<organism evidence="3 4">
    <name type="scientific">Hesseltinella vesiculosa</name>
    <dbReference type="NCBI Taxonomy" id="101127"/>
    <lineage>
        <taxon>Eukaryota</taxon>
        <taxon>Fungi</taxon>
        <taxon>Fungi incertae sedis</taxon>
        <taxon>Mucoromycota</taxon>
        <taxon>Mucoromycotina</taxon>
        <taxon>Mucoromycetes</taxon>
        <taxon>Mucorales</taxon>
        <taxon>Cunninghamellaceae</taxon>
        <taxon>Hesseltinella</taxon>
    </lineage>
</organism>
<feature type="region of interest" description="Disordered" evidence="1">
    <location>
        <begin position="1"/>
        <end position="21"/>
    </location>
</feature>
<dbReference type="SUPFAM" id="SSF53335">
    <property type="entry name" value="S-adenosyl-L-methionine-dependent methyltransferases"/>
    <property type="match status" value="1"/>
</dbReference>
<name>A0A1X2G4T5_9FUNG</name>
<evidence type="ECO:0000313" key="3">
    <source>
        <dbReference type="EMBL" id="ORX44010.1"/>
    </source>
</evidence>
<comment type="caution">
    <text evidence="3">The sequence shown here is derived from an EMBL/GenBank/DDBJ whole genome shotgun (WGS) entry which is preliminary data.</text>
</comment>
<keyword evidence="3" id="KW-0808">Transferase</keyword>
<dbReference type="GO" id="GO:0032259">
    <property type="term" value="P:methylation"/>
    <property type="evidence" value="ECO:0007669"/>
    <property type="project" value="UniProtKB-KW"/>
</dbReference>
<dbReference type="AlphaFoldDB" id="A0A1X2G4T5"/>
<reference evidence="3 4" key="1">
    <citation type="submission" date="2016-07" db="EMBL/GenBank/DDBJ databases">
        <title>Pervasive Adenine N6-methylation of Active Genes in Fungi.</title>
        <authorList>
            <consortium name="DOE Joint Genome Institute"/>
            <person name="Mondo S.J."/>
            <person name="Dannebaum R.O."/>
            <person name="Kuo R.C."/>
            <person name="Labutti K."/>
            <person name="Haridas S."/>
            <person name="Kuo A."/>
            <person name="Salamov A."/>
            <person name="Ahrendt S.R."/>
            <person name="Lipzen A."/>
            <person name="Sullivan W."/>
            <person name="Andreopoulos W.B."/>
            <person name="Clum A."/>
            <person name="Lindquist E."/>
            <person name="Daum C."/>
            <person name="Ramamoorthy G.K."/>
            <person name="Gryganskyi A."/>
            <person name="Culley D."/>
            <person name="Magnuson J.K."/>
            <person name="James T.Y."/>
            <person name="O'Malley M.A."/>
            <person name="Stajich J.E."/>
            <person name="Spatafora J.W."/>
            <person name="Visel A."/>
            <person name="Grigoriev I.V."/>
        </authorList>
    </citation>
    <scope>NUCLEOTIDE SEQUENCE [LARGE SCALE GENOMIC DNA]</scope>
    <source>
        <strain evidence="3 4">NRRL 3301</strain>
    </source>
</reference>
<keyword evidence="4" id="KW-1185">Reference proteome</keyword>
<evidence type="ECO:0000259" key="2">
    <source>
        <dbReference type="Pfam" id="PF13649"/>
    </source>
</evidence>
<proteinExistence type="predicted"/>
<evidence type="ECO:0000313" key="4">
    <source>
        <dbReference type="Proteomes" id="UP000242146"/>
    </source>
</evidence>
<dbReference type="GO" id="GO:0008168">
    <property type="term" value="F:methyltransferase activity"/>
    <property type="evidence" value="ECO:0007669"/>
    <property type="project" value="UniProtKB-KW"/>
</dbReference>
<protein>
    <submittedName>
        <fullName evidence="3">S-adenosyl-L-methionine-dependent methyltransferase</fullName>
    </submittedName>
</protein>
<dbReference type="InterPro" id="IPR041698">
    <property type="entry name" value="Methyltransf_25"/>
</dbReference>
<dbReference type="InterPro" id="IPR029063">
    <property type="entry name" value="SAM-dependent_MTases_sf"/>
</dbReference>
<dbReference type="EMBL" id="MCGT01000051">
    <property type="protein sequence ID" value="ORX44010.1"/>
    <property type="molecule type" value="Genomic_DNA"/>
</dbReference>
<dbReference type="PANTHER" id="PTHR43591">
    <property type="entry name" value="METHYLTRANSFERASE"/>
    <property type="match status" value="1"/>
</dbReference>
<dbReference type="Gene3D" id="3.40.50.150">
    <property type="entry name" value="Vaccinia Virus protein VP39"/>
    <property type="match status" value="1"/>
</dbReference>
<dbReference type="PANTHER" id="PTHR43591:SF24">
    <property type="entry name" value="2-METHOXY-6-POLYPRENYL-1,4-BENZOQUINOL METHYLASE, MITOCHONDRIAL"/>
    <property type="match status" value="1"/>
</dbReference>
<dbReference type="OrthoDB" id="2013972at2759"/>
<accession>A0A1X2G4T5</accession>
<dbReference type="Proteomes" id="UP000242146">
    <property type="component" value="Unassembled WGS sequence"/>
</dbReference>